<evidence type="ECO:0000313" key="2">
    <source>
        <dbReference type="EMBL" id="AFM12891.1"/>
    </source>
</evidence>
<dbReference type="EMBL" id="CP002959">
    <property type="protein sequence ID" value="AFM12891.1"/>
    <property type="molecule type" value="Genomic_DNA"/>
</dbReference>
<dbReference type="STRING" id="869212.Turpa_2246"/>
<dbReference type="AlphaFoldDB" id="I4B6I4"/>
<feature type="compositionally biased region" description="Basic and acidic residues" evidence="1">
    <location>
        <begin position="56"/>
        <end position="65"/>
    </location>
</feature>
<evidence type="ECO:0000313" key="3">
    <source>
        <dbReference type="Proteomes" id="UP000006048"/>
    </source>
</evidence>
<dbReference type="KEGG" id="tpx:Turpa_2246"/>
<gene>
    <name evidence="2" type="ordered locus">Turpa_2246</name>
</gene>
<dbReference type="HOGENOM" id="CLU_2848580_0_0_12"/>
<accession>I4B6I4</accession>
<evidence type="ECO:0000256" key="1">
    <source>
        <dbReference type="SAM" id="MobiDB-lite"/>
    </source>
</evidence>
<proteinExistence type="predicted"/>
<name>I4B6I4_TURPD</name>
<keyword evidence="3" id="KW-1185">Reference proteome</keyword>
<protein>
    <submittedName>
        <fullName evidence="2">Uncharacterized protein</fullName>
    </submittedName>
</protein>
<sequence length="65" mass="7004">MQGIQEINNREAAQPTVISSEDLKALLYLTIRGQNGLAPQEKRAAHASNESGQVIDSEKGVDIKA</sequence>
<organism evidence="2 3">
    <name type="scientific">Turneriella parva (strain ATCC BAA-1111 / DSM 21527 / NCTC 11395 / H)</name>
    <name type="common">Leptospira parva</name>
    <dbReference type="NCBI Taxonomy" id="869212"/>
    <lineage>
        <taxon>Bacteria</taxon>
        <taxon>Pseudomonadati</taxon>
        <taxon>Spirochaetota</taxon>
        <taxon>Spirochaetia</taxon>
        <taxon>Leptospirales</taxon>
        <taxon>Leptospiraceae</taxon>
        <taxon>Turneriella</taxon>
    </lineage>
</organism>
<dbReference type="RefSeq" id="WP_014803397.1">
    <property type="nucleotide sequence ID" value="NC_018020.1"/>
</dbReference>
<feature type="region of interest" description="Disordered" evidence="1">
    <location>
        <begin position="40"/>
        <end position="65"/>
    </location>
</feature>
<reference evidence="2 3" key="1">
    <citation type="submission" date="2012-06" db="EMBL/GenBank/DDBJ databases">
        <title>The complete chromosome of genome of Turneriella parva DSM 21527.</title>
        <authorList>
            <consortium name="US DOE Joint Genome Institute (JGI-PGF)"/>
            <person name="Lucas S."/>
            <person name="Han J."/>
            <person name="Lapidus A."/>
            <person name="Bruce D."/>
            <person name="Goodwin L."/>
            <person name="Pitluck S."/>
            <person name="Peters L."/>
            <person name="Kyrpides N."/>
            <person name="Mavromatis K."/>
            <person name="Ivanova N."/>
            <person name="Mikhailova N."/>
            <person name="Chertkov O."/>
            <person name="Detter J.C."/>
            <person name="Tapia R."/>
            <person name="Han C."/>
            <person name="Land M."/>
            <person name="Hauser L."/>
            <person name="Markowitz V."/>
            <person name="Cheng J.-F."/>
            <person name="Hugenholtz P."/>
            <person name="Woyke T."/>
            <person name="Wu D."/>
            <person name="Gronow S."/>
            <person name="Wellnitz S."/>
            <person name="Brambilla E."/>
            <person name="Klenk H.-P."/>
            <person name="Eisen J.A."/>
        </authorList>
    </citation>
    <scope>NUCLEOTIDE SEQUENCE [LARGE SCALE GENOMIC DNA]</scope>
    <source>
        <strain evidence="3">ATCC BAA-1111 / DSM 21527 / NCTC 11395 / H</strain>
    </source>
</reference>
<dbReference type="Proteomes" id="UP000006048">
    <property type="component" value="Chromosome"/>
</dbReference>